<dbReference type="Pfam" id="PF00004">
    <property type="entry name" value="AAA"/>
    <property type="match status" value="1"/>
</dbReference>
<proteinExistence type="predicted"/>
<dbReference type="Gene3D" id="3.40.50.300">
    <property type="entry name" value="P-loop containing nucleotide triphosphate hydrolases"/>
    <property type="match status" value="1"/>
</dbReference>
<dbReference type="GO" id="GO:0005524">
    <property type="term" value="F:ATP binding"/>
    <property type="evidence" value="ECO:0007669"/>
    <property type="project" value="InterPro"/>
</dbReference>
<organism evidence="3 4">
    <name type="scientific">Alternaria tenuissima</name>
    <dbReference type="NCBI Taxonomy" id="119927"/>
    <lineage>
        <taxon>Eukaryota</taxon>
        <taxon>Fungi</taxon>
        <taxon>Dikarya</taxon>
        <taxon>Ascomycota</taxon>
        <taxon>Pezizomycotina</taxon>
        <taxon>Dothideomycetes</taxon>
        <taxon>Pleosporomycetidae</taxon>
        <taxon>Pleosporales</taxon>
        <taxon>Pleosporineae</taxon>
        <taxon>Pleosporaceae</taxon>
        <taxon>Alternaria</taxon>
        <taxon>Alternaria sect. Alternaria</taxon>
        <taxon>Alternaria alternata complex</taxon>
    </lineage>
</organism>
<feature type="region of interest" description="Disordered" evidence="1">
    <location>
        <begin position="83"/>
        <end position="135"/>
    </location>
</feature>
<dbReference type="InterPro" id="IPR056599">
    <property type="entry name" value="AAA_lid_fung"/>
</dbReference>
<dbReference type="InterPro" id="IPR027417">
    <property type="entry name" value="P-loop_NTPase"/>
</dbReference>
<dbReference type="InterPro" id="IPR054289">
    <property type="entry name" value="DUF7025"/>
</dbReference>
<dbReference type="Pfam" id="PF23232">
    <property type="entry name" value="AAA_lid_13"/>
    <property type="match status" value="1"/>
</dbReference>
<name>A0A4Q4M039_9PLEO</name>
<dbReference type="GO" id="GO:0016887">
    <property type="term" value="F:ATP hydrolysis activity"/>
    <property type="evidence" value="ECO:0007669"/>
    <property type="project" value="InterPro"/>
</dbReference>
<protein>
    <recommendedName>
        <fullName evidence="2">AAA+ ATPase domain-containing protein</fullName>
    </recommendedName>
</protein>
<feature type="compositionally biased region" description="Basic and acidic residues" evidence="1">
    <location>
        <begin position="99"/>
        <end position="110"/>
    </location>
</feature>
<dbReference type="PANTHER" id="PTHR46411">
    <property type="entry name" value="FAMILY ATPASE, PUTATIVE-RELATED"/>
    <property type="match status" value="1"/>
</dbReference>
<reference evidence="4" key="1">
    <citation type="journal article" date="2019" name="bioRxiv">
        <title>Genomics, evolutionary history and diagnostics of the Alternaria alternata species group including apple and Asian pear pathotypes.</title>
        <authorList>
            <person name="Armitage A.D."/>
            <person name="Cockerton H.M."/>
            <person name="Sreenivasaprasad S."/>
            <person name="Woodhall J.W."/>
            <person name="Lane C.R."/>
            <person name="Harrison R.J."/>
            <person name="Clarkson J.P."/>
        </authorList>
    </citation>
    <scope>NUCLEOTIDE SEQUENCE [LARGE SCALE GENOMIC DNA]</scope>
    <source>
        <strain evidence="4">FERA 1082</strain>
    </source>
</reference>
<sequence length="1060" mass="119991">MADLSGEPQPLSFAIEGADKQHVAASVTAENADCDAKGSIATGADGATIDKDDIIRELMTQLQANTDRLATLEANIKTINGAVGLPENPVVHPEPVDAEGDHLHASRGPDEVETADSDTDDEDVEDDGDSEEDNAKRTAKIIARRMKYLPSEEWIPNKISETYKIDDFLPSSLSVVVSLEAKVSMTHHVIHSTLPEADCGSKPETGRSRPDRLAIPCATLLSEIAKISGTIISTRTNVFVRPFKNVIPFREEYHESLIQSKEAYSKLKKLKKEKEASYAEACKVADELGEATPSKEEFHLSMADQSSLATARKLYLGLTCLLHFIDNDNAEIMYLRRQVKTRDFEISFENLWHIFEPGQLVCPKGDKDQAYRVLNVGGGRPHRDMPDHDGSLQTKSKTQKVTDFFVDCFNTDFNGTHYVPTPLTMYIPPYDGTRPIKSLAVRPLEYLYSGEEEKDVRKKLVDRGKKFVRLAAVSHQRYSGLSLQDRDLRCEEVDGDVIIDFALAFKNNRVSLEERLMDPYISFQPPRSDISITDYYTPQSIEETREQCSASCSIPGCTMCPATVSYFYDDASFEFVRRTRFLEVSAALLKDIEQDLGDDRHLLLPYRMYGYVLLSRKWYPLDIDLLQDIDESHNESDGFKDLVLPEDHKQIVRALVKTHARGPRSASGEKDIPARQMDLVKGKGKGLIILLHGVPGVGKTSTAECVAAHTNRPLFPITCGDIGGQTPREVETNLESYFDLARKWGCVLLLDEADVFLGERTKGDILQNSLVSVFLRVLEYYSGVLILTTNRVGQFDEAIKSRIHISLYYPPLNKERTMRIWKMNLERLEREYGANSVLQNAGKPVRKATLPHVEFERHEIMDFAEGHWETCTPNKSHWNGRQIKNAFQTAIALAEWDAMDIQRKHKLKETIPIVLQKHHFKKVADASARFDEYLVAVRKTDSYNAKVKSNRLDEFNDKGTSSMYGMTYASYEERQQQRRNVRRTPVDADMREFDDQDDDLRVKKASGPMETRRYLPEDRTRKEPIQLSTVSDRGDRRNEQYVLADRFNGGRGPAYDDDGV</sequence>
<evidence type="ECO:0000259" key="2">
    <source>
        <dbReference type="SMART" id="SM00382"/>
    </source>
</evidence>
<dbReference type="PANTHER" id="PTHR46411:SF3">
    <property type="entry name" value="AAA+ ATPASE DOMAIN-CONTAINING PROTEIN"/>
    <property type="match status" value="1"/>
</dbReference>
<dbReference type="EMBL" id="PDXA01000080">
    <property type="protein sequence ID" value="RYN29266.1"/>
    <property type="molecule type" value="Genomic_DNA"/>
</dbReference>
<dbReference type="CDD" id="cd19481">
    <property type="entry name" value="RecA-like_protease"/>
    <property type="match status" value="1"/>
</dbReference>
<gene>
    <name evidence="3" type="ORF">AA0114_g12402</name>
</gene>
<comment type="caution">
    <text evidence="3">The sequence shown here is derived from an EMBL/GenBank/DDBJ whole genome shotgun (WGS) entry which is preliminary data.</text>
</comment>
<feature type="compositionally biased region" description="Basic and acidic residues" evidence="1">
    <location>
        <begin position="984"/>
        <end position="993"/>
    </location>
</feature>
<evidence type="ECO:0000256" key="1">
    <source>
        <dbReference type="SAM" id="MobiDB-lite"/>
    </source>
</evidence>
<feature type="region of interest" description="Disordered" evidence="1">
    <location>
        <begin position="972"/>
        <end position="1060"/>
    </location>
</feature>
<evidence type="ECO:0000313" key="3">
    <source>
        <dbReference type="EMBL" id="RYN29266.1"/>
    </source>
</evidence>
<dbReference type="InterPro" id="IPR003593">
    <property type="entry name" value="AAA+_ATPase"/>
</dbReference>
<dbReference type="AlphaFoldDB" id="A0A4Q4M039"/>
<feature type="compositionally biased region" description="Acidic residues" evidence="1">
    <location>
        <begin position="111"/>
        <end position="132"/>
    </location>
</feature>
<dbReference type="SMART" id="SM00382">
    <property type="entry name" value="AAA"/>
    <property type="match status" value="1"/>
</dbReference>
<dbReference type="InterPro" id="IPR003959">
    <property type="entry name" value="ATPase_AAA_core"/>
</dbReference>
<accession>A0A4Q4M039</accession>
<evidence type="ECO:0000313" key="4">
    <source>
        <dbReference type="Proteomes" id="UP000292402"/>
    </source>
</evidence>
<dbReference type="Proteomes" id="UP000292402">
    <property type="component" value="Unassembled WGS sequence"/>
</dbReference>
<feature type="domain" description="AAA+ ATPase" evidence="2">
    <location>
        <begin position="685"/>
        <end position="813"/>
    </location>
</feature>
<dbReference type="SUPFAM" id="SSF52540">
    <property type="entry name" value="P-loop containing nucleoside triphosphate hydrolases"/>
    <property type="match status" value="1"/>
</dbReference>
<feature type="compositionally biased region" description="Basic and acidic residues" evidence="1">
    <location>
        <begin position="1010"/>
        <end position="1024"/>
    </location>
</feature>
<dbReference type="Pfam" id="PF22942">
    <property type="entry name" value="DUF7025"/>
    <property type="match status" value="1"/>
</dbReference>